<evidence type="ECO:0000313" key="2">
    <source>
        <dbReference type="EnsemblMetazoa" id="XP_030844759"/>
    </source>
</evidence>
<protein>
    <recommendedName>
        <fullName evidence="1">NACHT domain-containing protein</fullName>
    </recommendedName>
</protein>
<dbReference type="Pfam" id="PF05729">
    <property type="entry name" value="NACHT"/>
    <property type="match status" value="1"/>
</dbReference>
<dbReference type="PANTHER" id="PTHR24407:SF14">
    <property type="entry name" value="SIR2-LIKE DOMAIN-CONTAINING PROTEIN"/>
    <property type="match status" value="1"/>
</dbReference>
<dbReference type="InParanoid" id="A0A7M7P396"/>
<dbReference type="KEGG" id="spu:115925259"/>
<dbReference type="FunCoup" id="A0A7M7P396">
    <property type="interactions" value="24"/>
</dbReference>
<reference evidence="3" key="1">
    <citation type="submission" date="2015-02" db="EMBL/GenBank/DDBJ databases">
        <title>Genome sequencing for Strongylocentrotus purpuratus.</title>
        <authorList>
            <person name="Murali S."/>
            <person name="Liu Y."/>
            <person name="Vee V."/>
            <person name="English A."/>
            <person name="Wang M."/>
            <person name="Skinner E."/>
            <person name="Han Y."/>
            <person name="Muzny D.M."/>
            <person name="Worley K.C."/>
            <person name="Gibbs R.A."/>
        </authorList>
    </citation>
    <scope>NUCLEOTIDE SEQUENCE</scope>
</reference>
<feature type="domain" description="NACHT" evidence="1">
    <location>
        <begin position="76"/>
        <end position="198"/>
    </location>
</feature>
<organism evidence="2 3">
    <name type="scientific">Strongylocentrotus purpuratus</name>
    <name type="common">Purple sea urchin</name>
    <dbReference type="NCBI Taxonomy" id="7668"/>
    <lineage>
        <taxon>Eukaryota</taxon>
        <taxon>Metazoa</taxon>
        <taxon>Echinodermata</taxon>
        <taxon>Eleutherozoa</taxon>
        <taxon>Echinozoa</taxon>
        <taxon>Echinoidea</taxon>
        <taxon>Euechinoidea</taxon>
        <taxon>Echinacea</taxon>
        <taxon>Camarodonta</taxon>
        <taxon>Echinidea</taxon>
        <taxon>Strongylocentrotidae</taxon>
        <taxon>Strongylocentrotus</taxon>
    </lineage>
</organism>
<dbReference type="PANTHER" id="PTHR24407">
    <property type="entry name" value="PROTEIN KINASE DOMAIN-CONTAINING PROTEIN"/>
    <property type="match status" value="1"/>
</dbReference>
<proteinExistence type="predicted"/>
<dbReference type="InterPro" id="IPR007111">
    <property type="entry name" value="NACHT_NTPase"/>
</dbReference>
<dbReference type="InterPro" id="IPR027417">
    <property type="entry name" value="P-loop_NTPase"/>
</dbReference>
<accession>A0A7M7P396</accession>
<dbReference type="GeneID" id="115925259"/>
<evidence type="ECO:0000259" key="1">
    <source>
        <dbReference type="PROSITE" id="PS50837"/>
    </source>
</evidence>
<dbReference type="PROSITE" id="PS50837">
    <property type="entry name" value="NACHT"/>
    <property type="match status" value="1"/>
</dbReference>
<dbReference type="OMA" id="NAREFRY"/>
<dbReference type="SUPFAM" id="SSF52540">
    <property type="entry name" value="P-loop containing nucleoside triphosphate hydrolases"/>
    <property type="match status" value="1"/>
</dbReference>
<dbReference type="OrthoDB" id="120976at2759"/>
<dbReference type="Proteomes" id="UP000007110">
    <property type="component" value="Unassembled WGS sequence"/>
</dbReference>
<dbReference type="Gene3D" id="3.40.50.300">
    <property type="entry name" value="P-loop containing nucleotide triphosphate hydrolases"/>
    <property type="match status" value="1"/>
</dbReference>
<reference evidence="2" key="2">
    <citation type="submission" date="2021-01" db="UniProtKB">
        <authorList>
            <consortium name="EnsemblMetazoa"/>
        </authorList>
    </citation>
    <scope>IDENTIFICATION</scope>
</reference>
<dbReference type="AlphaFoldDB" id="A0A7M7P396"/>
<keyword evidence="3" id="KW-1185">Reference proteome</keyword>
<sequence length="581" mass="66647">MTEAQVLQCGEDLKTFYSTEMCKIKPHPLDFNIIVEFEQIYTNLTLLRKEMGTRRSITALDYTDLLTTEINGVLPKRLLVEGEGGVGKTTFCSKIAWDWVNGSPEFQCFSWVLVIPLRNVVKGQTIGDIMKNYLSDNNVVNSKQIDNYILSQPTKVLIVLDGLDEYDGDLSAKERSDISQIIRFKKFKECIVLVTTRPWRANKIKSNKRLSNSYAFIAINGFSPENVSTYIRKYFVNDKNAGSELSRFIEVNDVIKENMAPFPIYVAMLCILWENCDSEKRETIRKLKTFSQLFEKMIMFLGDHYVSKNAKVLHKAHLDNDIENIKLCLQRIGSIAFSGVLKKKLVFNEEDFSSCTEAMETCCRIGVLSRENRNVSLWERTSNASQPITTIVLFPHKLFQEYVASVYLASLYDTNRAEYSRSMGKVLSDNAREFRYLLYFTAAKRKEVGLDIVKKIQQTDFPDVQQRRINKDFLADVTFEAYNKDTAKAVGQRVFADERKLTIDKDMPAHTISGYLFIMEQHKMETLVFRGRSCGPTVSRDLADVLCTSDSLSILEFYCTTLDADFYQLMHTQVSTMAVNI</sequence>
<dbReference type="EnsemblMetazoa" id="XM_030988899">
    <property type="protein sequence ID" value="XP_030844759"/>
    <property type="gene ID" value="LOC115925259"/>
</dbReference>
<evidence type="ECO:0000313" key="3">
    <source>
        <dbReference type="Proteomes" id="UP000007110"/>
    </source>
</evidence>
<name>A0A7M7P396_STRPU</name>
<dbReference type="RefSeq" id="XP_030844759.1">
    <property type="nucleotide sequence ID" value="XM_030988899.1"/>
</dbReference>